<evidence type="ECO:0000256" key="4">
    <source>
        <dbReference type="ARBA" id="ARBA00022519"/>
    </source>
</evidence>
<evidence type="ECO:0000256" key="5">
    <source>
        <dbReference type="ARBA" id="ARBA00023136"/>
    </source>
</evidence>
<keyword evidence="3" id="KW-1003">Cell membrane</keyword>
<gene>
    <name evidence="6" type="primary">nrtA_1</name>
    <name evidence="6" type="ORF">LOM8899_03331</name>
</gene>
<dbReference type="CDD" id="cd13553">
    <property type="entry name" value="PBP2_NrtA_CpmA_like"/>
    <property type="match status" value="1"/>
</dbReference>
<evidence type="ECO:0000256" key="1">
    <source>
        <dbReference type="ARBA" id="ARBA00004308"/>
    </source>
</evidence>
<dbReference type="EMBL" id="FXZK01000007">
    <property type="protein sequence ID" value="SMY09168.1"/>
    <property type="molecule type" value="Genomic_DNA"/>
</dbReference>
<dbReference type="PANTHER" id="PTHR30024">
    <property type="entry name" value="ALIPHATIC SULFONATES-BINDING PROTEIN-RELATED"/>
    <property type="match status" value="1"/>
</dbReference>
<keyword evidence="7" id="KW-1185">Reference proteome</keyword>
<protein>
    <submittedName>
        <fullName evidence="6">Nitrate transport protein NrtA</fullName>
    </submittedName>
</protein>
<name>A0A238LHQ6_9RHOB</name>
<dbReference type="GO" id="GO:0012505">
    <property type="term" value="C:endomembrane system"/>
    <property type="evidence" value="ECO:0007669"/>
    <property type="project" value="UniProtKB-SubCell"/>
</dbReference>
<dbReference type="Proteomes" id="UP000201613">
    <property type="component" value="Unassembled WGS sequence"/>
</dbReference>
<evidence type="ECO:0000256" key="2">
    <source>
        <dbReference type="ARBA" id="ARBA00022448"/>
    </source>
</evidence>
<dbReference type="AlphaFoldDB" id="A0A238LHQ6"/>
<comment type="subcellular location">
    <subcellularLocation>
        <location evidence="1">Endomembrane system</location>
    </subcellularLocation>
</comment>
<evidence type="ECO:0000313" key="7">
    <source>
        <dbReference type="Proteomes" id="UP000201613"/>
    </source>
</evidence>
<dbReference type="PANTHER" id="PTHR30024:SF43">
    <property type="entry name" value="BLL4572 PROTEIN"/>
    <property type="match status" value="1"/>
</dbReference>
<keyword evidence="4" id="KW-0997">Cell inner membrane</keyword>
<dbReference type="SUPFAM" id="SSF53850">
    <property type="entry name" value="Periplasmic binding protein-like II"/>
    <property type="match status" value="1"/>
</dbReference>
<organism evidence="6 7">
    <name type="scientific">Flavimaricola marinus</name>
    <dbReference type="NCBI Taxonomy" id="1819565"/>
    <lineage>
        <taxon>Bacteria</taxon>
        <taxon>Pseudomonadati</taxon>
        <taxon>Pseudomonadota</taxon>
        <taxon>Alphaproteobacteria</taxon>
        <taxon>Rhodobacterales</taxon>
        <taxon>Paracoccaceae</taxon>
        <taxon>Flavimaricola</taxon>
    </lineage>
</organism>
<reference evidence="6 7" key="1">
    <citation type="submission" date="2017-05" db="EMBL/GenBank/DDBJ databases">
        <authorList>
            <person name="Song R."/>
            <person name="Chenine A.L."/>
            <person name="Ruprecht R.M."/>
        </authorList>
    </citation>
    <scope>NUCLEOTIDE SEQUENCE [LARGE SCALE GENOMIC DNA]</scope>
    <source>
        <strain evidence="6 7">CECT 8899</strain>
    </source>
</reference>
<evidence type="ECO:0000256" key="3">
    <source>
        <dbReference type="ARBA" id="ARBA00022475"/>
    </source>
</evidence>
<dbReference type="InterPro" id="IPR044527">
    <property type="entry name" value="NrtA/CpmA_ABC-bd_dom"/>
</dbReference>
<keyword evidence="2" id="KW-0813">Transport</keyword>
<sequence>MTAVAIGYVPLLDAAPLIVAQEMGFAAEEGLELSLRPAPSWSSVRDMLSFGAVDAAHMLSPVPIASALGLGGGTVPLSVVSVLSINGTVIGVSPALAARLRAAGHDFGFSDATAAGKALIAAAEGTLRIGVPFPFSMHSELLIYWLSALGLPAPQSVDIRTVPPSSMAEALKSGEIDAFCVGEPWGTLAVEQGVATLLIPGRAIWSFSPEKVLAMRTAWVEENPVVSGKLIRAVVKAGRWLAQPSSHTVTAEVLARPEFLNLSGELLDRGLTGTLVISAQGEQRRVDSFLEFHDGAATFPWRSQGEWIGLQLARRMGLDRSQAVCAARQVFRPDIYRAALAESGMDLPGASSRVEGSLAVPTAVASAFGRLTLRPNQFFDRRIFDPDEIE</sequence>
<dbReference type="RefSeq" id="WP_093993348.1">
    <property type="nucleotide sequence ID" value="NZ_FXZK01000007.1"/>
</dbReference>
<evidence type="ECO:0000313" key="6">
    <source>
        <dbReference type="EMBL" id="SMY09168.1"/>
    </source>
</evidence>
<dbReference type="Gene3D" id="3.40.190.10">
    <property type="entry name" value="Periplasmic binding protein-like II"/>
    <property type="match status" value="2"/>
</dbReference>
<keyword evidence="5" id="KW-0472">Membrane</keyword>
<accession>A0A238LHQ6</accession>
<dbReference type="Pfam" id="PF13379">
    <property type="entry name" value="NMT1_2"/>
    <property type="match status" value="1"/>
</dbReference>
<dbReference type="OrthoDB" id="570524at2"/>
<proteinExistence type="predicted"/>